<dbReference type="PANTHER" id="PTHR12121">
    <property type="entry name" value="CARBON CATABOLITE REPRESSOR PROTEIN 4"/>
    <property type="match status" value="1"/>
</dbReference>
<proteinExistence type="predicted"/>
<dbReference type="GO" id="GO:0004519">
    <property type="term" value="F:endonuclease activity"/>
    <property type="evidence" value="ECO:0007669"/>
    <property type="project" value="UniProtKB-KW"/>
</dbReference>
<evidence type="ECO:0000313" key="2">
    <source>
        <dbReference type="EMBL" id="HDL89951.1"/>
    </source>
</evidence>
<dbReference type="InterPro" id="IPR050410">
    <property type="entry name" value="CCR4/nocturin_mRNA_transcr"/>
</dbReference>
<sequence length="267" mass="31288">MMKTFRVMTFNIRFDKPEEGDRSWDVRKPLVAEAIRQCHPHILGLQEATWRQIRDLKNLLPDYIFCLKGRVWDDTCQYPTLAYRSSDLQCLENGEFWLSTTPSVHRSKDWGSAFPRMLSYATFQFIEDEDEQDRVFLVGVTHLDNKSERARLRQANIIVDWFKEQDYPGIVMGDFNEVPDGDVYKALCSSFFVDTWKELGFPEDESAITHHDFRGSPDVGRLDWILVTHHFMVLNGEIVRFNQEGTYPSDHFPYYVDVALKEVDSGR</sequence>
<evidence type="ECO:0000259" key="1">
    <source>
        <dbReference type="Pfam" id="PF03372"/>
    </source>
</evidence>
<gene>
    <name evidence="2" type="ORF">ENG14_03510</name>
</gene>
<dbReference type="InterPro" id="IPR036691">
    <property type="entry name" value="Endo/exonu/phosph_ase_sf"/>
</dbReference>
<dbReference type="EMBL" id="DQZW01000164">
    <property type="protein sequence ID" value="HDL89951.1"/>
    <property type="molecule type" value="Genomic_DNA"/>
</dbReference>
<dbReference type="Gene3D" id="3.60.10.10">
    <property type="entry name" value="Endonuclease/exonuclease/phosphatase"/>
    <property type="match status" value="1"/>
</dbReference>
<dbReference type="Proteomes" id="UP000886355">
    <property type="component" value="Unassembled WGS sequence"/>
</dbReference>
<dbReference type="CDD" id="cd09083">
    <property type="entry name" value="EEP-1"/>
    <property type="match status" value="1"/>
</dbReference>
<feature type="domain" description="Endonuclease/exonuclease/phosphatase" evidence="1">
    <location>
        <begin position="8"/>
        <end position="251"/>
    </location>
</feature>
<keyword evidence="2" id="KW-0378">Hydrolase</keyword>
<organism evidence="2">
    <name type="scientific">Thermodesulforhabdus norvegica</name>
    <dbReference type="NCBI Taxonomy" id="39841"/>
    <lineage>
        <taxon>Bacteria</taxon>
        <taxon>Pseudomonadati</taxon>
        <taxon>Thermodesulfobacteriota</taxon>
        <taxon>Syntrophobacteria</taxon>
        <taxon>Syntrophobacterales</taxon>
        <taxon>Thermodesulforhabdaceae</taxon>
        <taxon>Thermodesulforhabdus</taxon>
    </lineage>
</organism>
<protein>
    <submittedName>
        <fullName evidence="2">Endonuclease/exonuclease/phosphatase family protein</fullName>
    </submittedName>
</protein>
<keyword evidence="2" id="KW-0540">Nuclease</keyword>
<reference evidence="2" key="1">
    <citation type="journal article" date="2020" name="mSystems">
        <title>Genome- and Community-Level Interaction Insights into Carbon Utilization and Element Cycling Functions of Hydrothermarchaeota in Hydrothermal Sediment.</title>
        <authorList>
            <person name="Zhou Z."/>
            <person name="Liu Y."/>
            <person name="Xu W."/>
            <person name="Pan J."/>
            <person name="Luo Z.H."/>
            <person name="Li M."/>
        </authorList>
    </citation>
    <scope>NUCLEOTIDE SEQUENCE [LARGE SCALE GENOMIC DNA]</scope>
    <source>
        <strain evidence="2">HyVt-19</strain>
    </source>
</reference>
<dbReference type="Pfam" id="PF03372">
    <property type="entry name" value="Exo_endo_phos"/>
    <property type="match status" value="1"/>
</dbReference>
<keyword evidence="2" id="KW-0255">Endonuclease</keyword>
<dbReference type="AlphaFoldDB" id="A0A7C1AWH0"/>
<comment type="caution">
    <text evidence="2">The sequence shown here is derived from an EMBL/GenBank/DDBJ whole genome shotgun (WGS) entry which is preliminary data.</text>
</comment>
<dbReference type="GO" id="GO:0000175">
    <property type="term" value="F:3'-5'-RNA exonuclease activity"/>
    <property type="evidence" value="ECO:0007669"/>
    <property type="project" value="TreeGrafter"/>
</dbReference>
<dbReference type="InterPro" id="IPR005135">
    <property type="entry name" value="Endo/exonuclease/phosphatase"/>
</dbReference>
<accession>A0A7C1AWH0</accession>
<name>A0A7C1AWH0_9BACT</name>
<dbReference type="SUPFAM" id="SSF56219">
    <property type="entry name" value="DNase I-like"/>
    <property type="match status" value="1"/>
</dbReference>
<dbReference type="PANTHER" id="PTHR12121:SF36">
    <property type="entry name" value="ENDONUCLEASE_EXONUCLEASE_PHOSPHATASE DOMAIN-CONTAINING PROTEIN"/>
    <property type="match status" value="1"/>
</dbReference>